<feature type="non-terminal residue" evidence="2">
    <location>
        <position position="1"/>
    </location>
</feature>
<dbReference type="Proteomes" id="UP001328107">
    <property type="component" value="Unassembled WGS sequence"/>
</dbReference>
<dbReference type="PANTHER" id="PTHR22943">
    <property type="entry name" value="7-TRANSMEMBRANE DOMAIN RECEPTOR C.ELEGANS"/>
    <property type="match status" value="1"/>
</dbReference>
<evidence type="ECO:0008006" key="4">
    <source>
        <dbReference type="Google" id="ProtNLM"/>
    </source>
</evidence>
<feature type="transmembrane region" description="Helical" evidence="1">
    <location>
        <begin position="223"/>
        <end position="246"/>
    </location>
</feature>
<evidence type="ECO:0000313" key="2">
    <source>
        <dbReference type="EMBL" id="GMR45407.1"/>
    </source>
</evidence>
<evidence type="ECO:0000256" key="1">
    <source>
        <dbReference type="SAM" id="Phobius"/>
    </source>
</evidence>
<feature type="transmembrane region" description="Helical" evidence="1">
    <location>
        <begin position="71"/>
        <end position="91"/>
    </location>
</feature>
<keyword evidence="1" id="KW-0812">Transmembrane</keyword>
<dbReference type="AlphaFoldDB" id="A0AAN5CJ59"/>
<gene>
    <name evidence="2" type="ORF">PMAYCL1PPCAC_15602</name>
</gene>
<keyword evidence="1" id="KW-1133">Transmembrane helix</keyword>
<feature type="transmembrane region" description="Helical" evidence="1">
    <location>
        <begin position="184"/>
        <end position="202"/>
    </location>
</feature>
<dbReference type="InterPro" id="IPR019428">
    <property type="entry name" value="7TM_GPCR_serpentine_rcpt_Str"/>
</dbReference>
<dbReference type="PANTHER" id="PTHR22943:SF248">
    <property type="entry name" value="SEVEN TM RECEPTOR"/>
    <property type="match status" value="1"/>
</dbReference>
<feature type="transmembrane region" description="Helical" evidence="1">
    <location>
        <begin position="266"/>
        <end position="284"/>
    </location>
</feature>
<keyword evidence="3" id="KW-1185">Reference proteome</keyword>
<comment type="caution">
    <text evidence="2">The sequence shown here is derived from an EMBL/GenBank/DDBJ whole genome shotgun (WGS) entry which is preliminary data.</text>
</comment>
<dbReference type="EMBL" id="BTRK01000004">
    <property type="protein sequence ID" value="GMR45407.1"/>
    <property type="molecule type" value="Genomic_DNA"/>
</dbReference>
<feature type="non-terminal residue" evidence="2">
    <location>
        <position position="305"/>
    </location>
</feature>
<keyword evidence="1" id="KW-0472">Membrane</keyword>
<protein>
    <recommendedName>
        <fullName evidence="4">G protein-coupled receptor</fullName>
    </recommendedName>
</protein>
<accession>A0AAN5CJ59</accession>
<name>A0AAN5CJ59_9BILA</name>
<sequence length="305" mass="34414">ASSLLFHGLFVFGLLKITSHSFKPNRNFLILYSTCMCVYSVTIALCDISMASSPRVVVMISLGVVRGLLGLGIYLGIMSIILVVLLTLPIYRYSAMRRNWFYLHVTSMHAIAPYCALTAMAGLLIYCLPAFFFKPEQAGVEVAAPLIKQKFALTRDYGYMAMIGYYGDSSEARWKPCVGLAVEYLFFICFYIAAIVVTYKIYKEALNRDRSKKRRFLERRHLISFWTQAVLITVLDQLPRAIWSILPLFSLASDIPHEISKYSNPVLPLLSALSIIYTVPELYIHIMKSRGKPVAPSMDQGTTNT</sequence>
<evidence type="ECO:0000313" key="3">
    <source>
        <dbReference type="Proteomes" id="UP001328107"/>
    </source>
</evidence>
<organism evidence="2 3">
    <name type="scientific">Pristionchus mayeri</name>
    <dbReference type="NCBI Taxonomy" id="1317129"/>
    <lineage>
        <taxon>Eukaryota</taxon>
        <taxon>Metazoa</taxon>
        <taxon>Ecdysozoa</taxon>
        <taxon>Nematoda</taxon>
        <taxon>Chromadorea</taxon>
        <taxon>Rhabditida</taxon>
        <taxon>Rhabditina</taxon>
        <taxon>Diplogasteromorpha</taxon>
        <taxon>Diplogasteroidea</taxon>
        <taxon>Neodiplogasteridae</taxon>
        <taxon>Pristionchus</taxon>
    </lineage>
</organism>
<proteinExistence type="predicted"/>
<feature type="transmembrane region" description="Helical" evidence="1">
    <location>
        <begin position="111"/>
        <end position="132"/>
    </location>
</feature>
<dbReference type="Pfam" id="PF10326">
    <property type="entry name" value="7TM_GPCR_Str"/>
    <property type="match status" value="1"/>
</dbReference>
<feature type="transmembrane region" description="Helical" evidence="1">
    <location>
        <begin position="29"/>
        <end position="51"/>
    </location>
</feature>
<reference evidence="3" key="1">
    <citation type="submission" date="2022-10" db="EMBL/GenBank/DDBJ databases">
        <title>Genome assembly of Pristionchus species.</title>
        <authorList>
            <person name="Yoshida K."/>
            <person name="Sommer R.J."/>
        </authorList>
    </citation>
    <scope>NUCLEOTIDE SEQUENCE [LARGE SCALE GENOMIC DNA]</scope>
    <source>
        <strain evidence="3">RS5460</strain>
    </source>
</reference>